<gene>
    <name evidence="2" type="ORF">DNL40_09715</name>
</gene>
<dbReference type="SMART" id="SM00855">
    <property type="entry name" value="PGAM"/>
    <property type="match status" value="1"/>
</dbReference>
<dbReference type="InterPro" id="IPR013078">
    <property type="entry name" value="His_Pase_superF_clade-1"/>
</dbReference>
<dbReference type="EMBL" id="QKWH01000006">
    <property type="protein sequence ID" value="PZR52923.1"/>
    <property type="molecule type" value="Genomic_DNA"/>
</dbReference>
<evidence type="ECO:0000256" key="1">
    <source>
        <dbReference type="PIRSR" id="PIRSR613078-2"/>
    </source>
</evidence>
<dbReference type="PROSITE" id="PS00175">
    <property type="entry name" value="PG_MUTASE"/>
    <property type="match status" value="1"/>
</dbReference>
<dbReference type="SUPFAM" id="SSF53254">
    <property type="entry name" value="Phosphoglycerate mutase-like"/>
    <property type="match status" value="1"/>
</dbReference>
<dbReference type="RefSeq" id="WP_111251056.1">
    <property type="nucleotide sequence ID" value="NZ_QKWH01000006.1"/>
</dbReference>
<dbReference type="Pfam" id="PF00300">
    <property type="entry name" value="His_Phos_1"/>
    <property type="match status" value="1"/>
</dbReference>
<dbReference type="CDD" id="cd07067">
    <property type="entry name" value="HP_PGM_like"/>
    <property type="match status" value="1"/>
</dbReference>
<dbReference type="AlphaFoldDB" id="A0A2W5WQG0"/>
<dbReference type="InterPro" id="IPR029033">
    <property type="entry name" value="His_PPase_superfam"/>
</dbReference>
<dbReference type="PANTHER" id="PTHR48100:SF9">
    <property type="entry name" value="PHOSPHOGLYCERATE MUTASE 2 PARALOG"/>
    <property type="match status" value="1"/>
</dbReference>
<evidence type="ECO:0000313" key="3">
    <source>
        <dbReference type="Proteomes" id="UP000248783"/>
    </source>
</evidence>
<sequence>MTLTLTLVRHGQTHFNARGILQGSSNSPLTRTGQEGVRTTARHLAASTFTAAYSSPSGRAVTTAVEILRHHEDLRLRVDADLREYDFGMFERRPERELEAREPWAELVPAVLAGTHPGLPHGETGEAFMTRTREVFARIAERHPEGEVLVVGHGLTLGAYLWTLQGGPLVPLPNASVSTVRVADDGTAEVVEVGLDVAGHGLRAARTAPAPATEVPVSTAEAGVGVGADAGLSGDAAAATAGVPAAQHA</sequence>
<reference evidence="2 3" key="1">
    <citation type="submission" date="2018-06" db="EMBL/GenBank/DDBJ databases">
        <title>Whole genome sequencing of a novel hydrocarbon degrading bacterial strain, PW21 isolated from oil contaminated produced water sample.</title>
        <authorList>
            <person name="Nagkirti P."/>
            <person name="Shaikh A."/>
            <person name="Gowdaman V."/>
            <person name="Engineer A.E."/>
            <person name="Dagar S."/>
            <person name="Dhakephalkar P.K."/>
        </authorList>
    </citation>
    <scope>NUCLEOTIDE SEQUENCE [LARGE SCALE GENOMIC DNA]</scope>
    <source>
        <strain evidence="2 3">PW21</strain>
    </source>
</reference>
<dbReference type="PANTHER" id="PTHR48100">
    <property type="entry name" value="BROAD-SPECIFICITY PHOSPHATASE YOR283W-RELATED"/>
    <property type="match status" value="1"/>
</dbReference>
<organism evidence="2 3">
    <name type="scientific">Xylanimonas oleitrophica</name>
    <dbReference type="NCBI Taxonomy" id="2607479"/>
    <lineage>
        <taxon>Bacteria</taxon>
        <taxon>Bacillati</taxon>
        <taxon>Actinomycetota</taxon>
        <taxon>Actinomycetes</taxon>
        <taxon>Micrococcales</taxon>
        <taxon>Promicromonosporaceae</taxon>
        <taxon>Xylanimonas</taxon>
    </lineage>
</organism>
<feature type="binding site" evidence="1">
    <location>
        <begin position="9"/>
        <end position="16"/>
    </location>
    <ligand>
        <name>substrate</name>
    </ligand>
</feature>
<protein>
    <submittedName>
        <fullName evidence="2">Histidine phosphatase family protein</fullName>
    </submittedName>
</protein>
<dbReference type="InterPro" id="IPR001345">
    <property type="entry name" value="PG/BPGM_mutase_AS"/>
</dbReference>
<evidence type="ECO:0000313" key="2">
    <source>
        <dbReference type="EMBL" id="PZR52923.1"/>
    </source>
</evidence>
<accession>A0A2W5WQG0</accession>
<comment type="caution">
    <text evidence="2">The sequence shown here is derived from an EMBL/GenBank/DDBJ whole genome shotgun (WGS) entry which is preliminary data.</text>
</comment>
<name>A0A2W5WQG0_9MICO</name>
<dbReference type="GO" id="GO:0016791">
    <property type="term" value="F:phosphatase activity"/>
    <property type="evidence" value="ECO:0007669"/>
    <property type="project" value="TreeGrafter"/>
</dbReference>
<dbReference type="Gene3D" id="3.40.50.1240">
    <property type="entry name" value="Phosphoglycerate mutase-like"/>
    <property type="match status" value="1"/>
</dbReference>
<feature type="binding site" evidence="1">
    <location>
        <position position="59"/>
    </location>
    <ligand>
        <name>substrate</name>
    </ligand>
</feature>
<keyword evidence="3" id="KW-1185">Reference proteome</keyword>
<proteinExistence type="predicted"/>
<dbReference type="Proteomes" id="UP000248783">
    <property type="component" value="Unassembled WGS sequence"/>
</dbReference>
<dbReference type="GO" id="GO:0005737">
    <property type="term" value="C:cytoplasm"/>
    <property type="evidence" value="ECO:0007669"/>
    <property type="project" value="TreeGrafter"/>
</dbReference>
<dbReference type="InterPro" id="IPR050275">
    <property type="entry name" value="PGM_Phosphatase"/>
</dbReference>